<dbReference type="Proteomes" id="UP000827721">
    <property type="component" value="Unassembled WGS sequence"/>
</dbReference>
<dbReference type="Gene3D" id="1.10.238.10">
    <property type="entry name" value="EF-hand"/>
    <property type="match status" value="3"/>
</dbReference>
<organism evidence="5 6">
    <name type="scientific">Xanthoceras sorbifolium</name>
    <dbReference type="NCBI Taxonomy" id="99658"/>
    <lineage>
        <taxon>Eukaryota</taxon>
        <taxon>Viridiplantae</taxon>
        <taxon>Streptophyta</taxon>
        <taxon>Embryophyta</taxon>
        <taxon>Tracheophyta</taxon>
        <taxon>Spermatophyta</taxon>
        <taxon>Magnoliopsida</taxon>
        <taxon>eudicotyledons</taxon>
        <taxon>Gunneridae</taxon>
        <taxon>Pentapetalae</taxon>
        <taxon>rosids</taxon>
        <taxon>malvids</taxon>
        <taxon>Sapindales</taxon>
        <taxon>Sapindaceae</taxon>
        <taxon>Xanthoceroideae</taxon>
        <taxon>Xanthoceras</taxon>
    </lineage>
</organism>
<feature type="domain" description="EF-hand" evidence="4">
    <location>
        <begin position="132"/>
        <end position="167"/>
    </location>
</feature>
<dbReference type="EMBL" id="JAFEMO010000012">
    <property type="protein sequence ID" value="KAH7554635.1"/>
    <property type="molecule type" value="Genomic_DNA"/>
</dbReference>
<dbReference type="InterPro" id="IPR039647">
    <property type="entry name" value="EF_hand_pair_protein_CML-like"/>
</dbReference>
<evidence type="ECO:0000256" key="3">
    <source>
        <dbReference type="ARBA" id="ARBA00022837"/>
    </source>
</evidence>
<dbReference type="Pfam" id="PF13405">
    <property type="entry name" value="EF-hand_6"/>
    <property type="match status" value="1"/>
</dbReference>
<feature type="domain" description="EF-hand" evidence="4">
    <location>
        <begin position="170"/>
        <end position="205"/>
    </location>
</feature>
<evidence type="ECO:0000256" key="1">
    <source>
        <dbReference type="ARBA" id="ARBA00022723"/>
    </source>
</evidence>
<reference evidence="5 6" key="1">
    <citation type="submission" date="2021-02" db="EMBL/GenBank/DDBJ databases">
        <title>Plant Genome Project.</title>
        <authorList>
            <person name="Zhang R.-G."/>
        </authorList>
    </citation>
    <scope>NUCLEOTIDE SEQUENCE [LARGE SCALE GENOMIC DNA]</scope>
    <source>
        <tissue evidence="5">Leaves</tissue>
    </source>
</reference>
<evidence type="ECO:0000313" key="5">
    <source>
        <dbReference type="EMBL" id="KAH7554635.1"/>
    </source>
</evidence>
<dbReference type="PROSITE" id="PS50222">
    <property type="entry name" value="EF_HAND_2"/>
    <property type="match status" value="3"/>
</dbReference>
<gene>
    <name evidence="5" type="ORF">JRO89_XS12G0251100</name>
</gene>
<dbReference type="PROSITE" id="PS00018">
    <property type="entry name" value="EF_HAND_1"/>
    <property type="match status" value="3"/>
</dbReference>
<comment type="caution">
    <text evidence="5">The sequence shown here is derived from an EMBL/GenBank/DDBJ whole genome shotgun (WGS) entry which is preliminary data.</text>
</comment>
<dbReference type="PANTHER" id="PTHR10891">
    <property type="entry name" value="EF-HAND CALCIUM-BINDING DOMAIN CONTAINING PROTEIN"/>
    <property type="match status" value="1"/>
</dbReference>
<sequence>MEVAEAGDRMTNEVDPPPCIVRNLSNKSASSSFCLRSSPSLNTLRLRRIFDIFDKNGDGTITAQELSQALGLLGLEVDLSELESTVISYIKPGKGGLCFEDFVALHRSLDNALFGCDEDCGGDGGSTDASEQEESDLSEAFKVFDVDGDGFISARELQVVLGKLGFPEGNEIQRVEQMIVSVDRNHDGRVDFFEFKNMMRSVVVPSS</sequence>
<keyword evidence="1" id="KW-0479">Metal-binding</keyword>
<evidence type="ECO:0000256" key="2">
    <source>
        <dbReference type="ARBA" id="ARBA00022737"/>
    </source>
</evidence>
<dbReference type="InterPro" id="IPR002048">
    <property type="entry name" value="EF_hand_dom"/>
</dbReference>
<dbReference type="CDD" id="cd00051">
    <property type="entry name" value="EFh"/>
    <property type="match status" value="1"/>
</dbReference>
<dbReference type="SUPFAM" id="SSF47473">
    <property type="entry name" value="EF-hand"/>
    <property type="match status" value="1"/>
</dbReference>
<keyword evidence="2" id="KW-0677">Repeat</keyword>
<dbReference type="Pfam" id="PF13499">
    <property type="entry name" value="EF-hand_7"/>
    <property type="match status" value="1"/>
</dbReference>
<dbReference type="SMART" id="SM00054">
    <property type="entry name" value="EFh"/>
    <property type="match status" value="3"/>
</dbReference>
<evidence type="ECO:0000259" key="4">
    <source>
        <dbReference type="PROSITE" id="PS50222"/>
    </source>
</evidence>
<protein>
    <recommendedName>
        <fullName evidence="4">EF-hand domain-containing protein</fullName>
    </recommendedName>
</protein>
<dbReference type="InterPro" id="IPR011992">
    <property type="entry name" value="EF-hand-dom_pair"/>
</dbReference>
<evidence type="ECO:0000313" key="6">
    <source>
        <dbReference type="Proteomes" id="UP000827721"/>
    </source>
</evidence>
<proteinExistence type="predicted"/>
<name>A0ABQ8HDS0_9ROSI</name>
<accession>A0ABQ8HDS0</accession>
<dbReference type="InterPro" id="IPR018247">
    <property type="entry name" value="EF_Hand_1_Ca_BS"/>
</dbReference>
<keyword evidence="6" id="KW-1185">Reference proteome</keyword>
<feature type="domain" description="EF-hand" evidence="4">
    <location>
        <begin position="41"/>
        <end position="76"/>
    </location>
</feature>
<keyword evidence="3" id="KW-0106">Calcium</keyword>